<reference evidence="1 2" key="1">
    <citation type="submission" date="2016-10" db="EMBL/GenBank/DDBJ databases">
        <authorList>
            <person name="Varghese N."/>
            <person name="Submissions S."/>
        </authorList>
    </citation>
    <scope>NUCLEOTIDE SEQUENCE [LARGE SCALE GENOMIC DNA]</scope>
    <source>
        <strain evidence="1 2">DSM 11449</strain>
    </source>
</reference>
<organism evidence="1 2">
    <name type="scientific">Capnocytophaga granulosa</name>
    <dbReference type="NCBI Taxonomy" id="45242"/>
    <lineage>
        <taxon>Bacteria</taxon>
        <taxon>Pseudomonadati</taxon>
        <taxon>Bacteroidota</taxon>
        <taxon>Flavobacteriia</taxon>
        <taxon>Flavobacteriales</taxon>
        <taxon>Flavobacteriaceae</taxon>
        <taxon>Capnocytophaga</taxon>
    </lineage>
</organism>
<dbReference type="OrthoDB" id="1454191at2"/>
<evidence type="ECO:0000313" key="2">
    <source>
        <dbReference type="Proteomes" id="UP000182771"/>
    </source>
</evidence>
<dbReference type="Proteomes" id="UP000182771">
    <property type="component" value="Unassembled WGS sequence"/>
</dbReference>
<dbReference type="GeneID" id="85018395"/>
<comment type="caution">
    <text evidence="1">The sequence shown here is derived from an EMBL/GenBank/DDBJ whole genome shotgun (WGS) entry which is preliminary data.</text>
</comment>
<keyword evidence="2" id="KW-1185">Reference proteome</keyword>
<dbReference type="EMBL" id="FNND01000001">
    <property type="protein sequence ID" value="SDW26954.1"/>
    <property type="molecule type" value="Genomic_DNA"/>
</dbReference>
<protein>
    <submittedName>
        <fullName evidence="1">Uncharacterized protein</fullName>
    </submittedName>
</protein>
<gene>
    <name evidence="1" type="ORF">SAMN05444420_101672</name>
</gene>
<dbReference type="AlphaFoldDB" id="A0A1H2S6Z0"/>
<dbReference type="RefSeq" id="WP_016419910.1">
    <property type="nucleotide sequence ID" value="NZ_FNND01000001.1"/>
</dbReference>
<name>A0A1H2S6Z0_9FLAO</name>
<accession>A0A1H2S6Z0</accession>
<evidence type="ECO:0000313" key="1">
    <source>
        <dbReference type="EMBL" id="SDW26954.1"/>
    </source>
</evidence>
<proteinExistence type="predicted"/>
<sequence>MKLTEKEEELIIAIRNFREAQHNPSWELEWYARRIFEELLDGEDDEARKALLKKERSKKKNNN</sequence>